<feature type="transmembrane region" description="Helical" evidence="8">
    <location>
        <begin position="102"/>
        <end position="126"/>
    </location>
</feature>
<dbReference type="GO" id="GO:0055085">
    <property type="term" value="P:transmembrane transport"/>
    <property type="evidence" value="ECO:0007669"/>
    <property type="project" value="InterPro"/>
</dbReference>
<dbReference type="PROSITE" id="PS50928">
    <property type="entry name" value="ABC_TM1"/>
    <property type="match status" value="1"/>
</dbReference>
<dbReference type="PANTHER" id="PTHR42929:SF1">
    <property type="entry name" value="INNER MEMBRANE ABC TRANSPORTER PERMEASE PROTEIN YDCU-RELATED"/>
    <property type="match status" value="1"/>
</dbReference>
<keyword evidence="3 8" id="KW-0813">Transport</keyword>
<dbReference type="Pfam" id="PF00528">
    <property type="entry name" value="BPD_transp_1"/>
    <property type="match status" value="1"/>
</dbReference>
<dbReference type="GO" id="GO:0005886">
    <property type="term" value="C:plasma membrane"/>
    <property type="evidence" value="ECO:0007669"/>
    <property type="project" value="UniProtKB-SubCell"/>
</dbReference>
<feature type="transmembrane region" description="Helical" evidence="8">
    <location>
        <begin position="155"/>
        <end position="174"/>
    </location>
</feature>
<accession>A0A212LEG7</accession>
<evidence type="ECO:0000256" key="8">
    <source>
        <dbReference type="RuleBase" id="RU363032"/>
    </source>
</evidence>
<dbReference type="AlphaFoldDB" id="A0A212LEG7"/>
<dbReference type="SUPFAM" id="SSF161098">
    <property type="entry name" value="MetI-like"/>
    <property type="match status" value="1"/>
</dbReference>
<keyword evidence="5 8" id="KW-0812">Transmembrane</keyword>
<feature type="transmembrane region" description="Helical" evidence="8">
    <location>
        <begin position="12"/>
        <end position="34"/>
    </location>
</feature>
<keyword evidence="4" id="KW-1003">Cell membrane</keyword>
<dbReference type="InterPro" id="IPR035906">
    <property type="entry name" value="MetI-like_sf"/>
</dbReference>
<dbReference type="PANTHER" id="PTHR42929">
    <property type="entry name" value="INNER MEMBRANE ABC TRANSPORTER PERMEASE PROTEIN YDCU-RELATED-RELATED"/>
    <property type="match status" value="1"/>
</dbReference>
<sequence>MSATAMSLRNGWRGLAFIAIPVMAITIFLFYPAALSIIGTLVHPKDGGGYTFSLQSYVFFFTDGYSLANLARTLWTTVVTLILLIAVTLPIALYMRFTKGPLATVIQALALFPMFVPGIIICYALIRYMGPNGWLQSLLSLVGFHHYASPHLTPWGPVIGLMWDGMPLTLLILISGLSNISNASIEAARDVGAGRLRILVSIITPEITHSLLIVSALNFLGIFGQALMPFMLGPTNPEMMGPFMLRTFSSVRDPLQASTQATITFLICSLAGVAYVRSIARRPREDRK</sequence>
<dbReference type="RefSeq" id="WP_288196251.1">
    <property type="nucleotide sequence ID" value="NZ_LT608334.1"/>
</dbReference>
<evidence type="ECO:0000256" key="3">
    <source>
        <dbReference type="ARBA" id="ARBA00022448"/>
    </source>
</evidence>
<feature type="transmembrane region" description="Helical" evidence="8">
    <location>
        <begin position="261"/>
        <end position="280"/>
    </location>
</feature>
<evidence type="ECO:0000256" key="6">
    <source>
        <dbReference type="ARBA" id="ARBA00022989"/>
    </source>
</evidence>
<comment type="similarity">
    <text evidence="2">Belongs to the binding-protein-dependent transport system permease family. CysTW subfamily.</text>
</comment>
<dbReference type="CDD" id="cd06261">
    <property type="entry name" value="TM_PBP2"/>
    <property type="match status" value="1"/>
</dbReference>
<evidence type="ECO:0000256" key="2">
    <source>
        <dbReference type="ARBA" id="ARBA00007069"/>
    </source>
</evidence>
<keyword evidence="6 8" id="KW-1133">Transmembrane helix</keyword>
<keyword evidence="7 8" id="KW-0472">Membrane</keyword>
<evidence type="ECO:0000259" key="9">
    <source>
        <dbReference type="PROSITE" id="PS50928"/>
    </source>
</evidence>
<evidence type="ECO:0000256" key="4">
    <source>
        <dbReference type="ARBA" id="ARBA00022475"/>
    </source>
</evidence>
<dbReference type="EMBL" id="FMJD01000007">
    <property type="protein sequence ID" value="SCM75966.1"/>
    <property type="molecule type" value="Genomic_DNA"/>
</dbReference>
<evidence type="ECO:0000313" key="10">
    <source>
        <dbReference type="EMBL" id="SCM75966.1"/>
    </source>
</evidence>
<proteinExistence type="inferred from homology"/>
<name>A0A212LEG7_9HYPH</name>
<organism evidence="10">
    <name type="scientific">uncultured Pleomorphomonas sp</name>
    <dbReference type="NCBI Taxonomy" id="442121"/>
    <lineage>
        <taxon>Bacteria</taxon>
        <taxon>Pseudomonadati</taxon>
        <taxon>Pseudomonadota</taxon>
        <taxon>Alphaproteobacteria</taxon>
        <taxon>Hyphomicrobiales</taxon>
        <taxon>Pleomorphomonadaceae</taxon>
        <taxon>Pleomorphomonas</taxon>
        <taxon>environmental samples</taxon>
    </lineage>
</organism>
<gene>
    <name evidence="10" type="primary">potB</name>
    <name evidence="10" type="ORF">KL86PLE_30413</name>
</gene>
<reference evidence="10" key="1">
    <citation type="submission" date="2016-08" db="EMBL/GenBank/DDBJ databases">
        <authorList>
            <person name="Seilhamer J.J."/>
        </authorList>
    </citation>
    <scope>NUCLEOTIDE SEQUENCE</scope>
    <source>
        <strain evidence="10">86</strain>
    </source>
</reference>
<feature type="transmembrane region" description="Helical" evidence="8">
    <location>
        <begin position="74"/>
        <end position="95"/>
    </location>
</feature>
<comment type="subcellular location">
    <subcellularLocation>
        <location evidence="1 8">Cell membrane</location>
        <topology evidence="1 8">Multi-pass membrane protein</topology>
    </subcellularLocation>
</comment>
<feature type="transmembrane region" description="Helical" evidence="8">
    <location>
        <begin position="211"/>
        <end position="232"/>
    </location>
</feature>
<evidence type="ECO:0000256" key="1">
    <source>
        <dbReference type="ARBA" id="ARBA00004651"/>
    </source>
</evidence>
<dbReference type="InterPro" id="IPR000515">
    <property type="entry name" value="MetI-like"/>
</dbReference>
<evidence type="ECO:0000256" key="7">
    <source>
        <dbReference type="ARBA" id="ARBA00023136"/>
    </source>
</evidence>
<dbReference type="Gene3D" id="1.10.3720.10">
    <property type="entry name" value="MetI-like"/>
    <property type="match status" value="1"/>
</dbReference>
<feature type="domain" description="ABC transmembrane type-1" evidence="9">
    <location>
        <begin position="70"/>
        <end position="276"/>
    </location>
</feature>
<evidence type="ECO:0000256" key="5">
    <source>
        <dbReference type="ARBA" id="ARBA00022692"/>
    </source>
</evidence>
<protein>
    <submittedName>
        <fullName evidence="10">ABC transporter membrane spanning protein</fullName>
    </submittedName>
</protein>